<keyword evidence="2" id="KW-0732">Signal</keyword>
<evidence type="ECO:0000256" key="1">
    <source>
        <dbReference type="SAM" id="Phobius"/>
    </source>
</evidence>
<feature type="chain" id="PRO_5005568281" description="DUF7872 domain-containing protein" evidence="2">
    <location>
        <begin position="22"/>
        <end position="463"/>
    </location>
</feature>
<comment type="caution">
    <text evidence="4">The sequence shown here is derived from an EMBL/GenBank/DDBJ whole genome shotgun (WGS) entry which is preliminary data.</text>
</comment>
<dbReference type="PANTHER" id="PTHR33339">
    <property type="entry name" value="LYSM DOMAIN-CONTAINING PROTEIN"/>
    <property type="match status" value="1"/>
</dbReference>
<gene>
    <name evidence="4" type="ORF">VP01_265g15</name>
</gene>
<dbReference type="Proteomes" id="UP000037035">
    <property type="component" value="Unassembled WGS sequence"/>
</dbReference>
<feature type="transmembrane region" description="Helical" evidence="1">
    <location>
        <begin position="196"/>
        <end position="220"/>
    </location>
</feature>
<evidence type="ECO:0000256" key="2">
    <source>
        <dbReference type="SAM" id="SignalP"/>
    </source>
</evidence>
<dbReference type="InterPro" id="IPR057194">
    <property type="entry name" value="DUF7872"/>
</dbReference>
<reference evidence="4 5" key="1">
    <citation type="submission" date="2015-08" db="EMBL/GenBank/DDBJ databases">
        <title>Next Generation Sequencing and Analysis of the Genome of Puccinia sorghi L Schw, the Causal Agent of Maize Common Rust.</title>
        <authorList>
            <person name="Rochi L."/>
            <person name="Burguener G."/>
            <person name="Darino M."/>
            <person name="Turjanski A."/>
            <person name="Kreff E."/>
            <person name="Dieguez M.J."/>
            <person name="Sacco F."/>
        </authorList>
    </citation>
    <scope>NUCLEOTIDE SEQUENCE [LARGE SCALE GENOMIC DNA]</scope>
    <source>
        <strain evidence="4 5">RO10H11247</strain>
    </source>
</reference>
<organism evidence="4 5">
    <name type="scientific">Puccinia sorghi</name>
    <dbReference type="NCBI Taxonomy" id="27349"/>
    <lineage>
        <taxon>Eukaryota</taxon>
        <taxon>Fungi</taxon>
        <taxon>Dikarya</taxon>
        <taxon>Basidiomycota</taxon>
        <taxon>Pucciniomycotina</taxon>
        <taxon>Pucciniomycetes</taxon>
        <taxon>Pucciniales</taxon>
        <taxon>Pucciniaceae</taxon>
        <taxon>Puccinia</taxon>
    </lineage>
</organism>
<dbReference type="VEuPathDB" id="FungiDB:VP01_265g15"/>
<keyword evidence="1" id="KW-0812">Transmembrane</keyword>
<proteinExistence type="predicted"/>
<name>A0A0L6V424_9BASI</name>
<dbReference type="AlphaFoldDB" id="A0A0L6V424"/>
<accession>A0A0L6V424</accession>
<dbReference type="OrthoDB" id="2501761at2759"/>
<evidence type="ECO:0000313" key="5">
    <source>
        <dbReference type="Proteomes" id="UP000037035"/>
    </source>
</evidence>
<dbReference type="EMBL" id="LAVV01007568">
    <property type="protein sequence ID" value="KNZ55513.1"/>
    <property type="molecule type" value="Genomic_DNA"/>
</dbReference>
<protein>
    <recommendedName>
        <fullName evidence="3">DUF7872 domain-containing protein</fullName>
    </recommendedName>
</protein>
<keyword evidence="5" id="KW-1185">Reference proteome</keyword>
<feature type="transmembrane region" description="Helical" evidence="1">
    <location>
        <begin position="167"/>
        <end position="190"/>
    </location>
</feature>
<evidence type="ECO:0000313" key="4">
    <source>
        <dbReference type="EMBL" id="KNZ55513.1"/>
    </source>
</evidence>
<evidence type="ECO:0000259" key="3">
    <source>
        <dbReference type="Pfam" id="PF25278"/>
    </source>
</evidence>
<feature type="domain" description="DUF7872" evidence="3">
    <location>
        <begin position="228"/>
        <end position="430"/>
    </location>
</feature>
<dbReference type="PANTHER" id="PTHR33339:SF1">
    <property type="entry name" value="LYSM DOMAIN-CONTAINING PROTEIN"/>
    <property type="match status" value="1"/>
</dbReference>
<sequence>MNRDLISFITICLGLCHISLSQTSNGIALPRSASSAALPLSRNSTDLPLSPETWNSLKIDDYLSNYPGGSSLNLQDYALSHQVQNFICGIGEGCHAGQLGNPVTAPDWYVLYAAQEWNSVQNSIYTAIGFAVSMVQGEAVLPYHILTSIGASKHAKTVFHSSAIPRSATAGSMITDFALVLTVTAIAIVAQGPASLIVGSVVVGALAAGASAVFTGINIYQSWDRTPDGFTRWSSYDYYLSEWQSKVQDKLANITSTTIQSGISSPLGIATVLKGGAFLNNTLVEEQENVQKQIEKTLAIRILVDILRTQDPCKGKGPNGAWHGDEYLSFCKDGTMMNIVKAKGKKTENKWYNARVIADKYDISTEYLVTQSWNCYQKYKAFNYDPYRNGTLPTDVNAECVVNLPVCDCTDPAIQKARRKGHTTTRACLEEPDPNAPGGSVKVPNVNQWIIPHFACGKLMEVF</sequence>
<keyword evidence="1" id="KW-0472">Membrane</keyword>
<feature type="signal peptide" evidence="2">
    <location>
        <begin position="1"/>
        <end position="21"/>
    </location>
</feature>
<dbReference type="Pfam" id="PF25278">
    <property type="entry name" value="DUF7872"/>
    <property type="match status" value="1"/>
</dbReference>
<keyword evidence="1" id="KW-1133">Transmembrane helix</keyword>